<keyword evidence="2" id="KW-1185">Reference proteome</keyword>
<organism evidence="1 2">
    <name type="scientific">Deinococcus peraridilitoris (strain DSM 19664 / LMG 22246 / CIP 109416 / KR-200)</name>
    <dbReference type="NCBI Taxonomy" id="937777"/>
    <lineage>
        <taxon>Bacteria</taxon>
        <taxon>Thermotogati</taxon>
        <taxon>Deinococcota</taxon>
        <taxon>Deinococci</taxon>
        <taxon>Deinococcales</taxon>
        <taxon>Deinococcaceae</taxon>
        <taxon>Deinococcus</taxon>
    </lineage>
</organism>
<dbReference type="KEGG" id="dpd:Deipe_2080"/>
<reference evidence="2" key="1">
    <citation type="submission" date="2012-03" db="EMBL/GenBank/DDBJ databases">
        <title>Complete sequence of chromosome of Deinococcus peraridilitoris DSM 19664.</title>
        <authorList>
            <person name="Lucas S."/>
            <person name="Copeland A."/>
            <person name="Lapidus A."/>
            <person name="Glavina del Rio T."/>
            <person name="Dalin E."/>
            <person name="Tice H."/>
            <person name="Bruce D."/>
            <person name="Goodwin L."/>
            <person name="Pitluck S."/>
            <person name="Peters L."/>
            <person name="Mikhailova N."/>
            <person name="Lu M."/>
            <person name="Kyrpides N."/>
            <person name="Mavromatis K."/>
            <person name="Ivanova N."/>
            <person name="Brettin T."/>
            <person name="Detter J.C."/>
            <person name="Han C."/>
            <person name="Larimer F."/>
            <person name="Land M."/>
            <person name="Hauser L."/>
            <person name="Markowitz V."/>
            <person name="Cheng J.-F."/>
            <person name="Hugenholtz P."/>
            <person name="Woyke T."/>
            <person name="Wu D."/>
            <person name="Pukall R."/>
            <person name="Steenblock K."/>
            <person name="Brambilla E."/>
            <person name="Klenk H.-P."/>
            <person name="Eisen J.A."/>
        </authorList>
    </citation>
    <scope>NUCLEOTIDE SEQUENCE [LARGE SCALE GENOMIC DNA]</scope>
    <source>
        <strain evidence="2">DSM 19664 / LMG 22246 / CIP 109416 / KR-200</strain>
    </source>
</reference>
<dbReference type="Proteomes" id="UP000010467">
    <property type="component" value="Chromosome"/>
</dbReference>
<accession>L0A159</accession>
<dbReference type="RefSeq" id="WP_015235881.1">
    <property type="nucleotide sequence ID" value="NC_019793.1"/>
</dbReference>
<gene>
    <name evidence="1" type="ordered locus">Deipe_2080</name>
</gene>
<dbReference type="STRING" id="937777.Deipe_2080"/>
<dbReference type="AlphaFoldDB" id="L0A159"/>
<sequence>MTGWTFEQIRTMTVRQLQFVTRKRGRILYPRLKPLLDANFANVSGEKGANGEPSGVDKIIDAYEREQAGQTVELTSSEERRARAYRIQHREYLGDPDEGQRGTAQPLPGVHPATARAVIAFVKAGGLPEEIFARDVAPLWRALNATAAQTRHS</sequence>
<name>L0A159_DEIPD</name>
<dbReference type="PATRIC" id="fig|937777.3.peg.2090"/>
<dbReference type="HOGENOM" id="CLU_1710265_0_0_0"/>
<dbReference type="EMBL" id="CP003382">
    <property type="protein sequence ID" value="AFZ67576.1"/>
    <property type="molecule type" value="Genomic_DNA"/>
</dbReference>
<evidence type="ECO:0000313" key="1">
    <source>
        <dbReference type="EMBL" id="AFZ67576.1"/>
    </source>
</evidence>
<proteinExistence type="predicted"/>
<protein>
    <submittedName>
        <fullName evidence="1">Uncharacterized protein</fullName>
    </submittedName>
</protein>
<evidence type="ECO:0000313" key="2">
    <source>
        <dbReference type="Proteomes" id="UP000010467"/>
    </source>
</evidence>
<dbReference type="OrthoDB" id="71231at2"/>